<proteinExistence type="inferred from homology"/>
<keyword evidence="6" id="KW-1185">Reference proteome</keyword>
<dbReference type="Gene3D" id="2.60.120.330">
    <property type="entry name" value="B-lactam Antibiotic, Isopenicillin N Synthase, Chain"/>
    <property type="match status" value="1"/>
</dbReference>
<dbReference type="Proteomes" id="UP000225379">
    <property type="component" value="Unassembled WGS sequence"/>
</dbReference>
<evidence type="ECO:0000256" key="1">
    <source>
        <dbReference type="ARBA" id="ARBA00007730"/>
    </source>
</evidence>
<dbReference type="GO" id="GO:0051213">
    <property type="term" value="F:dioxygenase activity"/>
    <property type="evidence" value="ECO:0007669"/>
    <property type="project" value="UniProtKB-KW"/>
</dbReference>
<evidence type="ECO:0000313" key="5">
    <source>
        <dbReference type="EMBL" id="PGH57291.1"/>
    </source>
</evidence>
<accession>A0A2B8BH95</accession>
<reference evidence="6" key="1">
    <citation type="submission" date="2017-10" db="EMBL/GenBank/DDBJ databases">
        <authorList>
            <person name="Kravchenko I.K."/>
            <person name="Grouzdev D.S."/>
        </authorList>
    </citation>
    <scope>NUCLEOTIDE SEQUENCE [LARGE SCALE GENOMIC DNA]</scope>
    <source>
        <strain evidence="6">B2</strain>
    </source>
</reference>
<dbReference type="PANTHER" id="PTHR46332:SF5">
    <property type="entry name" value="ASPARTATE BETA-HYDROXYLASE DOMAIN CONTAINING 2"/>
    <property type="match status" value="1"/>
</dbReference>
<comment type="caution">
    <text evidence="5">The sequence shown here is derived from an EMBL/GenBank/DDBJ whole genome shotgun (WGS) entry which is preliminary data.</text>
</comment>
<keyword evidence="2 5" id="KW-0223">Dioxygenase</keyword>
<organism evidence="5 6">
    <name type="scientific">Azospirillum palustre</name>
    <dbReference type="NCBI Taxonomy" id="2044885"/>
    <lineage>
        <taxon>Bacteria</taxon>
        <taxon>Pseudomonadati</taxon>
        <taxon>Pseudomonadota</taxon>
        <taxon>Alphaproteobacteria</taxon>
        <taxon>Rhodospirillales</taxon>
        <taxon>Azospirillaceae</taxon>
        <taxon>Azospirillum</taxon>
    </lineage>
</organism>
<dbReference type="Pfam" id="PF05118">
    <property type="entry name" value="Asp_Arg_Hydrox"/>
    <property type="match status" value="1"/>
</dbReference>
<comment type="similarity">
    <text evidence="1">Belongs to the aspartyl/asparaginyl beta-hydroxylase family.</text>
</comment>
<dbReference type="InterPro" id="IPR027443">
    <property type="entry name" value="IPNS-like_sf"/>
</dbReference>
<keyword evidence="3" id="KW-0560">Oxidoreductase</keyword>
<feature type="domain" description="Aspartyl/asparaginy/proline hydroxylase" evidence="4">
    <location>
        <begin position="116"/>
        <end position="273"/>
    </location>
</feature>
<evidence type="ECO:0000256" key="2">
    <source>
        <dbReference type="ARBA" id="ARBA00022964"/>
    </source>
</evidence>
<dbReference type="SUPFAM" id="SSF51197">
    <property type="entry name" value="Clavaminate synthase-like"/>
    <property type="match status" value="1"/>
</dbReference>
<dbReference type="AlphaFoldDB" id="A0A2B8BH95"/>
<sequence>MIMKYLRAPWTSKQNICLYNGDWRTTRPIRRPRWPVLRRPASHTSLFPRGPSMLTLQKTDPNGLIPTLRRWRRNMSLYKSGALLNPLFDLHTGGASRPVFHDIDREMPALRRIDAAYDTIRGEFDQVLAAYERLPSYHSIDTDVIHSSGRLQRDRRWSVFMLTCFGRVPQAARTLAPRTLELVRDIPGVYQAMFSILEPGKSVRAHEGPSRMYLRYHLPLRVPTVRPPHIRVKDRIHQWKERESVLFDDSWDHEVVNDSPELRAILMIDVARPMPAPLRMVAKGMATMASLHYAPRIVRTMDALVPPPPGR</sequence>
<dbReference type="InterPro" id="IPR051821">
    <property type="entry name" value="Asp/Asn_beta-hydroxylase"/>
</dbReference>
<dbReference type="PANTHER" id="PTHR46332">
    <property type="entry name" value="ASPARTATE BETA-HYDROXYLASE DOMAIN-CONTAINING PROTEIN 2"/>
    <property type="match status" value="1"/>
</dbReference>
<dbReference type="GO" id="GO:0016020">
    <property type="term" value="C:membrane"/>
    <property type="evidence" value="ECO:0007669"/>
    <property type="project" value="TreeGrafter"/>
</dbReference>
<name>A0A2B8BH95_9PROT</name>
<evidence type="ECO:0000313" key="6">
    <source>
        <dbReference type="Proteomes" id="UP000225379"/>
    </source>
</evidence>
<evidence type="ECO:0000256" key="3">
    <source>
        <dbReference type="ARBA" id="ARBA00023002"/>
    </source>
</evidence>
<evidence type="ECO:0000259" key="4">
    <source>
        <dbReference type="Pfam" id="PF05118"/>
    </source>
</evidence>
<dbReference type="EMBL" id="PDKW01000040">
    <property type="protein sequence ID" value="PGH57291.1"/>
    <property type="molecule type" value="Genomic_DNA"/>
</dbReference>
<protein>
    <submittedName>
        <fullName evidence="5">Peptide-aspartate beta-dioxygenase</fullName>
    </submittedName>
</protein>
<dbReference type="InterPro" id="IPR007803">
    <property type="entry name" value="Asp/Arg/Pro-Hydrxlase"/>
</dbReference>
<dbReference type="OrthoDB" id="21665at2"/>
<gene>
    <name evidence="5" type="ORF">CRT60_12600</name>
</gene>